<dbReference type="Pfam" id="PF00089">
    <property type="entry name" value="Trypsin"/>
    <property type="match status" value="1"/>
</dbReference>
<dbReference type="AlphaFoldDB" id="A0A8J2RBH2"/>
<comment type="similarity">
    <text evidence="2">Belongs to the peptidase S1 family. CLIP subfamily.</text>
</comment>
<feature type="region of interest" description="Disordered" evidence="3">
    <location>
        <begin position="72"/>
        <end position="92"/>
    </location>
</feature>
<dbReference type="PANTHER" id="PTHR24258">
    <property type="entry name" value="SERINE PROTEASE-RELATED"/>
    <property type="match status" value="1"/>
</dbReference>
<organism evidence="5 6">
    <name type="scientific">Daphnia galeata</name>
    <dbReference type="NCBI Taxonomy" id="27404"/>
    <lineage>
        <taxon>Eukaryota</taxon>
        <taxon>Metazoa</taxon>
        <taxon>Ecdysozoa</taxon>
        <taxon>Arthropoda</taxon>
        <taxon>Crustacea</taxon>
        <taxon>Branchiopoda</taxon>
        <taxon>Diplostraca</taxon>
        <taxon>Cladocera</taxon>
        <taxon>Anomopoda</taxon>
        <taxon>Daphniidae</taxon>
        <taxon>Daphnia</taxon>
    </lineage>
</organism>
<dbReference type="InterPro" id="IPR043504">
    <property type="entry name" value="Peptidase_S1_PA_chymotrypsin"/>
</dbReference>
<sequence>MGNPDKSRDSTTGKPVPIGSKSCSWIHPRVSHSVAAALEVETYTIKMNVSTALVFVFLVSCVVAKPQISFGEEEEAQPPIPVELQEPTPSDSLDSNNDLVHTRLGLLAGYLNLEAVPGSAPIGEQKKDPTLKPNPYIPEADVAGKQSGQCLCVPVGKCANPSPGNIPLPPPGSGPLPPPPIPGHSSQNLSPVPPPPNNAVNTDGAGLIDVRIVNKPPAGVRCQNSFQYCCVANNPFPNAPPPPAPVQGSCGRSNIIPTPGYNLDPTQAKFGEFPWMVVILGPNNNYVGGGVLVSPRHVVTAAHKVANFGAGFGLKVRLGEWDAKANVEPLKYVELGVTRVKVNPFFNRANLQNDIAVLTLEQPVNLASTPHINPVCPSNFQANYVGRRCWVTGWGKDAFGPPGNFQYILKKVDVPVLDSNDCEQRLRRTRLGQFFQLSRSSFVCAGGELGKDACTGDGGSPLVCEVNGRAELVGLVAWGIGCAEQSLPGVYVNVKSFADWLNSELV</sequence>
<dbReference type="EMBL" id="CAKKLH010000022">
    <property type="protein sequence ID" value="CAH0099613.1"/>
    <property type="molecule type" value="Genomic_DNA"/>
</dbReference>
<dbReference type="Gene3D" id="2.40.10.10">
    <property type="entry name" value="Trypsin-like serine proteases"/>
    <property type="match status" value="1"/>
</dbReference>
<feature type="compositionally biased region" description="Pro residues" evidence="3">
    <location>
        <begin position="164"/>
        <end position="182"/>
    </location>
</feature>
<dbReference type="InterPro" id="IPR001314">
    <property type="entry name" value="Peptidase_S1A"/>
</dbReference>
<dbReference type="InterPro" id="IPR009003">
    <property type="entry name" value="Peptidase_S1_PA"/>
</dbReference>
<accession>A0A8J2RBH2</accession>
<dbReference type="PRINTS" id="PR00722">
    <property type="entry name" value="CHYMOTRYPSIN"/>
</dbReference>
<dbReference type="CDD" id="cd00190">
    <property type="entry name" value="Tryp_SPc"/>
    <property type="match status" value="1"/>
</dbReference>
<dbReference type="GO" id="GO:0006508">
    <property type="term" value="P:proteolysis"/>
    <property type="evidence" value="ECO:0007669"/>
    <property type="project" value="InterPro"/>
</dbReference>
<dbReference type="InterPro" id="IPR041515">
    <property type="entry name" value="PPAF-2-like_Clip"/>
</dbReference>
<dbReference type="SUPFAM" id="SSF50494">
    <property type="entry name" value="Trypsin-like serine proteases"/>
    <property type="match status" value="1"/>
</dbReference>
<feature type="compositionally biased region" description="Basic and acidic residues" evidence="3">
    <location>
        <begin position="1"/>
        <end position="11"/>
    </location>
</feature>
<dbReference type="PROSITE" id="PS50240">
    <property type="entry name" value="TRYPSIN_DOM"/>
    <property type="match status" value="1"/>
</dbReference>
<dbReference type="Pfam" id="PF18322">
    <property type="entry name" value="CLIP_1"/>
    <property type="match status" value="1"/>
</dbReference>
<feature type="domain" description="Peptidase S1" evidence="4">
    <location>
        <begin position="245"/>
        <end position="506"/>
    </location>
</feature>
<dbReference type="FunFam" id="2.40.10.10:FF:000002">
    <property type="entry name" value="Transmembrane protease serine"/>
    <property type="match status" value="1"/>
</dbReference>
<gene>
    <name evidence="5" type="ORF">DGAL_LOCUS1760</name>
</gene>
<reference evidence="5" key="1">
    <citation type="submission" date="2021-11" db="EMBL/GenBank/DDBJ databases">
        <authorList>
            <person name="Schell T."/>
        </authorList>
    </citation>
    <scope>NUCLEOTIDE SEQUENCE</scope>
    <source>
        <strain evidence="5">M5</strain>
    </source>
</reference>
<protein>
    <recommendedName>
        <fullName evidence="4">Peptidase S1 domain-containing protein</fullName>
    </recommendedName>
</protein>
<proteinExistence type="inferred from homology"/>
<dbReference type="PANTHER" id="PTHR24258:SF129">
    <property type="entry name" value="LP15124P-RELATED"/>
    <property type="match status" value="1"/>
</dbReference>
<evidence type="ECO:0000256" key="3">
    <source>
        <dbReference type="SAM" id="MobiDB-lite"/>
    </source>
</evidence>
<dbReference type="GO" id="GO:0004252">
    <property type="term" value="F:serine-type endopeptidase activity"/>
    <property type="evidence" value="ECO:0007669"/>
    <property type="project" value="InterPro"/>
</dbReference>
<evidence type="ECO:0000256" key="2">
    <source>
        <dbReference type="ARBA" id="ARBA00024195"/>
    </source>
</evidence>
<evidence type="ECO:0000259" key="4">
    <source>
        <dbReference type="PROSITE" id="PS50240"/>
    </source>
</evidence>
<feature type="region of interest" description="Disordered" evidence="3">
    <location>
        <begin position="1"/>
        <end position="20"/>
    </location>
</feature>
<evidence type="ECO:0000313" key="6">
    <source>
        <dbReference type="Proteomes" id="UP000789390"/>
    </source>
</evidence>
<keyword evidence="1" id="KW-1015">Disulfide bond</keyword>
<feature type="region of interest" description="Disordered" evidence="3">
    <location>
        <begin position="164"/>
        <end position="194"/>
    </location>
</feature>
<name>A0A8J2RBH2_9CRUS</name>
<evidence type="ECO:0000313" key="5">
    <source>
        <dbReference type="EMBL" id="CAH0099613.1"/>
    </source>
</evidence>
<dbReference type="Proteomes" id="UP000789390">
    <property type="component" value="Unassembled WGS sequence"/>
</dbReference>
<dbReference type="SMART" id="SM00020">
    <property type="entry name" value="Tryp_SPc"/>
    <property type="match status" value="1"/>
</dbReference>
<evidence type="ECO:0000256" key="1">
    <source>
        <dbReference type="ARBA" id="ARBA00023157"/>
    </source>
</evidence>
<dbReference type="OrthoDB" id="6656697at2759"/>
<keyword evidence="6" id="KW-1185">Reference proteome</keyword>
<comment type="caution">
    <text evidence="5">The sequence shown here is derived from an EMBL/GenBank/DDBJ whole genome shotgun (WGS) entry which is preliminary data.</text>
</comment>
<dbReference type="InterPro" id="IPR001254">
    <property type="entry name" value="Trypsin_dom"/>
</dbReference>